<proteinExistence type="predicted"/>
<dbReference type="KEGG" id="vg:36841437"/>
<dbReference type="EMBL" id="MG011691">
    <property type="protein sequence ID" value="AVK76982.1"/>
    <property type="molecule type" value="Genomic_DNA"/>
</dbReference>
<evidence type="ECO:0000313" key="2">
    <source>
        <dbReference type="EMBL" id="AVK76982.1"/>
    </source>
</evidence>
<evidence type="ECO:0000256" key="1">
    <source>
        <dbReference type="SAM" id="MobiDB-lite"/>
    </source>
</evidence>
<accession>A0A2U7UF04</accession>
<gene>
    <name evidence="2" type="ORF">pmac_cds_294</name>
</gene>
<dbReference type="Proteomes" id="UP000249758">
    <property type="component" value="Segment"/>
</dbReference>
<organism evidence="2">
    <name type="scientific">Pandoravirus macleodensis</name>
    <dbReference type="NCBI Taxonomy" id="2107707"/>
    <lineage>
        <taxon>Viruses</taxon>
        <taxon>Pandoravirus</taxon>
    </lineage>
</organism>
<sequence>MEDNQSMGMCNHATRPRHGTNDTGNEKQDSGDHESMYFNERARAMASSKRWASEGDLVTKAPARKHQRREMDMAGRALVTLVTTDGATMILDVSPHGRFAARFPSSHLLDRRDGEDDSGSRKGGNHARHCEIALPVDRASLVPVYAYMTIDSADFGPCGAIDTNGLIASSLCLCIDRLDSVRAAADALGVPEAATALCRWADLAAPDPASYAITLEPDAYGIAVVCTFMPCDPDALAADMGPDAAKRLCDAVARQRMGTDVSPAIRYVRLARLDEPLRARIACICTDAGIIDTDSAAKVGTPIRRQMPFLLATSDLPDVDGAYARARRVLTKHSDTVKRDALVTHLDDLCCLARQMPGQVRVDNPYHIMAALAACSDIVESGLGAKALTAAVDGNVNLLGLLADAAHPGLDVSHAVRALTDAHLGKLCLDPYQLHKVDQAIRAYYAGGLGSVDPPTAD</sequence>
<reference evidence="2" key="1">
    <citation type="journal article" date="2018" name="Nat. Commun.">
        <title>Diversity and evolution of the emerging Pandoraviridae family.</title>
        <authorList>
            <person name="Legendre M."/>
            <person name="Fabre E."/>
            <person name="Poirot O."/>
            <person name="Jeudy S."/>
            <person name="Lartigue A."/>
            <person name="Alempic J.M."/>
            <person name="Beucher L."/>
            <person name="Philippe N."/>
            <person name="Bertaux L."/>
            <person name="Christo-Foroux E."/>
            <person name="Labadie K."/>
            <person name="Coute Y."/>
            <person name="Abergel C."/>
            <person name="Claverie J.M."/>
        </authorList>
    </citation>
    <scope>NUCLEOTIDE SEQUENCE [LARGE SCALE GENOMIC DNA]</scope>
    <source>
        <strain evidence="2">Macleodensis</strain>
    </source>
</reference>
<name>A0A2U7UF04_9VIRU</name>
<dbReference type="GeneID" id="36841437"/>
<dbReference type="RefSeq" id="YP_009480978.1">
    <property type="nucleotide sequence ID" value="NC_037665.1"/>
</dbReference>
<feature type="region of interest" description="Disordered" evidence="1">
    <location>
        <begin position="1"/>
        <end position="32"/>
    </location>
</feature>
<protein>
    <submittedName>
        <fullName evidence="2">Uncharacterized protein</fullName>
    </submittedName>
</protein>